<dbReference type="EMBL" id="JBHTMC010000020">
    <property type="protein sequence ID" value="MFD1263805.1"/>
    <property type="molecule type" value="Genomic_DNA"/>
</dbReference>
<keyword evidence="2" id="KW-1185">Reference proteome</keyword>
<comment type="caution">
    <text evidence="1">The sequence shown here is derived from an EMBL/GenBank/DDBJ whole genome shotgun (WGS) entry which is preliminary data.</text>
</comment>
<dbReference type="Pfam" id="PF16106">
    <property type="entry name" value="DUF4824"/>
    <property type="match status" value="1"/>
</dbReference>
<evidence type="ECO:0000313" key="2">
    <source>
        <dbReference type="Proteomes" id="UP001597158"/>
    </source>
</evidence>
<dbReference type="Proteomes" id="UP001597158">
    <property type="component" value="Unassembled WGS sequence"/>
</dbReference>
<reference evidence="2" key="1">
    <citation type="journal article" date="2019" name="Int. J. Syst. Evol. Microbiol.">
        <title>The Global Catalogue of Microorganisms (GCM) 10K type strain sequencing project: providing services to taxonomists for standard genome sequencing and annotation.</title>
        <authorList>
            <consortium name="The Broad Institute Genomics Platform"/>
            <consortium name="The Broad Institute Genome Sequencing Center for Infectious Disease"/>
            <person name="Wu L."/>
            <person name="Ma J."/>
        </authorList>
    </citation>
    <scope>NUCLEOTIDE SEQUENCE [LARGE SCALE GENOMIC DNA]</scope>
    <source>
        <strain evidence="2">CCUG 48884</strain>
    </source>
</reference>
<gene>
    <name evidence="1" type="ORF">ACFQ4M_09425</name>
</gene>
<organism evidence="1 2">
    <name type="scientific">Thauera mechernichensis</name>
    <dbReference type="NCBI Taxonomy" id="82788"/>
    <lineage>
        <taxon>Bacteria</taxon>
        <taxon>Pseudomonadati</taxon>
        <taxon>Pseudomonadota</taxon>
        <taxon>Betaproteobacteria</taxon>
        <taxon>Rhodocyclales</taxon>
        <taxon>Zoogloeaceae</taxon>
        <taxon>Thauera</taxon>
    </lineage>
</organism>
<proteinExistence type="predicted"/>
<dbReference type="InterPro" id="IPR032249">
    <property type="entry name" value="DUF4824"/>
</dbReference>
<accession>A0ABW3WD89</accession>
<protein>
    <submittedName>
        <fullName evidence="1">DUF4824 family protein</fullName>
    </submittedName>
</protein>
<name>A0ABW3WD89_9RHOO</name>
<dbReference type="RefSeq" id="WP_277832755.1">
    <property type="nucleotide sequence ID" value="NZ_JARQZE010000005.1"/>
</dbReference>
<sequence length="287" mass="31721">MNTRTLTLALGAAIIVVANAVALGGVAWNRSGEPESRLALSQRELAKTAEWRAHHEDSGLALSLKWRIPRAGQEAYEKNGYWSYGGSPSWLDERRLAELGFDVERAKAQGAGQQPYLRKSEREVLVVLELAGAAWEQALEGARRNLADKQAALAAEPDAEQVIRAEKQARDWLEREERHNSRLFAIDAGTDLAGLRAQYPDRSRYMILTAHLRLHRSANGDEVVLGGYLNTRAGHRINVPHALRGTFAAARVAEVYEVYEASGAAPFGVVLAVGRRLEPWIESVVQR</sequence>
<evidence type="ECO:0000313" key="1">
    <source>
        <dbReference type="EMBL" id="MFD1263805.1"/>
    </source>
</evidence>